<dbReference type="SUPFAM" id="SSF51338">
    <property type="entry name" value="Composite domain of metallo-dependent hydrolases"/>
    <property type="match status" value="1"/>
</dbReference>
<dbReference type="Gene3D" id="3.20.20.140">
    <property type="entry name" value="Metal-dependent hydrolases"/>
    <property type="match status" value="1"/>
</dbReference>
<dbReference type="InterPro" id="IPR032466">
    <property type="entry name" value="Metal_Hydrolase"/>
</dbReference>
<reference evidence="2 3" key="1">
    <citation type="submission" date="2017-09" db="EMBL/GenBank/DDBJ databases">
        <title>Bacterial strain isolated from the female urinary microbiota.</title>
        <authorList>
            <person name="Thomas-White K."/>
            <person name="Kumar N."/>
            <person name="Forster S."/>
            <person name="Putonti C."/>
            <person name="Lawley T."/>
            <person name="Wolfe A.J."/>
        </authorList>
    </citation>
    <scope>NUCLEOTIDE SEQUENCE [LARGE SCALE GENOMIC DNA]</scope>
    <source>
        <strain evidence="2 3">UMB0680</strain>
    </source>
</reference>
<keyword evidence="2" id="KW-0378">Hydrolase</keyword>
<name>A0A2N6PH14_9MICO</name>
<evidence type="ECO:0000313" key="2">
    <source>
        <dbReference type="EMBL" id="PMB97969.1"/>
    </source>
</evidence>
<dbReference type="PANTHER" id="PTHR22642:SF2">
    <property type="entry name" value="PROTEIN LONG AFTER FAR-RED 3"/>
    <property type="match status" value="1"/>
</dbReference>
<dbReference type="GO" id="GO:0016810">
    <property type="term" value="F:hydrolase activity, acting on carbon-nitrogen (but not peptide) bonds"/>
    <property type="evidence" value="ECO:0007669"/>
    <property type="project" value="InterPro"/>
</dbReference>
<accession>A0A2N6PH14</accession>
<dbReference type="Gene3D" id="3.10.310.70">
    <property type="match status" value="1"/>
</dbReference>
<dbReference type="EMBL" id="PNFZ01000004">
    <property type="protein sequence ID" value="PMB97969.1"/>
    <property type="molecule type" value="Genomic_DNA"/>
</dbReference>
<dbReference type="Gene3D" id="2.30.40.10">
    <property type="entry name" value="Urease, subunit C, domain 1"/>
    <property type="match status" value="1"/>
</dbReference>
<feature type="domain" description="Amidohydrolase 3" evidence="1">
    <location>
        <begin position="48"/>
        <end position="552"/>
    </location>
</feature>
<dbReference type="InterPro" id="IPR011059">
    <property type="entry name" value="Metal-dep_hydrolase_composite"/>
</dbReference>
<dbReference type="Proteomes" id="UP000235703">
    <property type="component" value="Unassembled WGS sequence"/>
</dbReference>
<comment type="caution">
    <text evidence="2">The sequence shown here is derived from an EMBL/GenBank/DDBJ whole genome shotgun (WGS) entry which is preliminary data.</text>
</comment>
<proteinExistence type="predicted"/>
<dbReference type="InterPro" id="IPR013108">
    <property type="entry name" value="Amidohydro_3"/>
</dbReference>
<dbReference type="InterPro" id="IPR033932">
    <property type="entry name" value="YtcJ-like"/>
</dbReference>
<sequence length="555" mass="59561">MPTLLTGANVHTLDPAHPHATGILIDAGRIAAVGDAAQLRATTSGADIIDCRGQTVLPGLVDAHIHATMYADSLAEVDLRQVRSLADAVEAVRAHAAALPPGVWVTGGRWDCNTWEIPGQPDRELLDAALPDRPVALWSIDYHTLWCNGAALRAAGIDEHTPSPRGGEIVRDADGQATGILREDAATIVERLVPAPPIEMRMQRMRAAQQQWLSEGPTGIHDIDGQISSGTWAALREQGIGAGGGQLMRVVKYLRLDELDWAKGIAWRTGDGDAWFTRGGLKLFSDGALGSQTSYMSSPYPGTCDHYGMEIASEDVLCEQITDALMSGLSLAIHAIGDQANHHVLSAFARTRSISREAERIYSRRLRHRIEHVQFVQPDDIARFAELGIVASMQPRHCISDLHLLEALRPDPQLAAYAWGEMAAAGVPVAFGSDGPVEPSDPWAAIYAAMTRADISGDPSTTFQPHRRISAYAAIEAHTAGAAYAAGREKQSGRIMPGMDADLIVVDTDPITGHAGSDSMTGTYESEEALFEHACAVRDLQVDLSIVNGEVAFAR</sequence>
<dbReference type="Pfam" id="PF07969">
    <property type="entry name" value="Amidohydro_3"/>
    <property type="match status" value="1"/>
</dbReference>
<dbReference type="SUPFAM" id="SSF51556">
    <property type="entry name" value="Metallo-dependent hydrolases"/>
    <property type="match status" value="1"/>
</dbReference>
<gene>
    <name evidence="2" type="ORF">CJ198_09155</name>
</gene>
<dbReference type="CDD" id="cd01300">
    <property type="entry name" value="YtcJ_like"/>
    <property type="match status" value="1"/>
</dbReference>
<evidence type="ECO:0000313" key="3">
    <source>
        <dbReference type="Proteomes" id="UP000235703"/>
    </source>
</evidence>
<dbReference type="PANTHER" id="PTHR22642">
    <property type="entry name" value="IMIDAZOLONEPROPIONASE"/>
    <property type="match status" value="1"/>
</dbReference>
<dbReference type="OrthoDB" id="3238066at2"/>
<keyword evidence="3" id="KW-1185">Reference proteome</keyword>
<protein>
    <submittedName>
        <fullName evidence="2">Amidohydrolase</fullName>
    </submittedName>
</protein>
<evidence type="ECO:0000259" key="1">
    <source>
        <dbReference type="Pfam" id="PF07969"/>
    </source>
</evidence>
<organism evidence="2 3">
    <name type="scientific">Brevibacterium luteolum</name>
    <dbReference type="NCBI Taxonomy" id="199591"/>
    <lineage>
        <taxon>Bacteria</taxon>
        <taxon>Bacillati</taxon>
        <taxon>Actinomycetota</taxon>
        <taxon>Actinomycetes</taxon>
        <taxon>Micrococcales</taxon>
        <taxon>Brevibacteriaceae</taxon>
        <taxon>Brevibacterium</taxon>
    </lineage>
</organism>
<dbReference type="RefSeq" id="WP_102162313.1">
    <property type="nucleotide sequence ID" value="NZ_PNFZ01000004.1"/>
</dbReference>
<dbReference type="AlphaFoldDB" id="A0A2N6PH14"/>